<sequence>MTQAIANKKADSNKNNDFLNIMLKTQDVEDEDKRLSNEVILANAIIFILAGYDTVSTTISWAAYEMALHQDIQEKVYEEVMEVTDGEEEITYEMLQKLTYLESVIEESQRLFPSAPRLERQCTETITIEGITIPKDAIVTIPVYGIHHDADIYPDPEKFIPERFSAEEKAKRNPYFFQPFGLGPRSCIAMRLAQVEVKLCLAKIIQKLRLLPSEKTEDPVTLIKTGQMHAKNGIYLKVQRR</sequence>
<evidence type="ECO:0000256" key="3">
    <source>
        <dbReference type="ARBA" id="ARBA00022617"/>
    </source>
</evidence>
<organism evidence="11 12">
    <name type="scientific">Owenia fusiformis</name>
    <name type="common">Polychaete worm</name>
    <dbReference type="NCBI Taxonomy" id="6347"/>
    <lineage>
        <taxon>Eukaryota</taxon>
        <taxon>Metazoa</taxon>
        <taxon>Spiralia</taxon>
        <taxon>Lophotrochozoa</taxon>
        <taxon>Annelida</taxon>
        <taxon>Polychaeta</taxon>
        <taxon>Sedentaria</taxon>
        <taxon>Canalipalpata</taxon>
        <taxon>Sabellida</taxon>
        <taxon>Oweniida</taxon>
        <taxon>Oweniidae</taxon>
        <taxon>Owenia</taxon>
    </lineage>
</organism>
<dbReference type="AlphaFoldDB" id="A0A8S4P3M2"/>
<evidence type="ECO:0000256" key="6">
    <source>
        <dbReference type="ARBA" id="ARBA00023004"/>
    </source>
</evidence>
<dbReference type="Proteomes" id="UP000749559">
    <property type="component" value="Unassembled WGS sequence"/>
</dbReference>
<dbReference type="GO" id="GO:0005506">
    <property type="term" value="F:iron ion binding"/>
    <property type="evidence" value="ECO:0007669"/>
    <property type="project" value="InterPro"/>
</dbReference>
<evidence type="ECO:0000256" key="10">
    <source>
        <dbReference type="RuleBase" id="RU000461"/>
    </source>
</evidence>
<dbReference type="InterPro" id="IPR036396">
    <property type="entry name" value="Cyt_P450_sf"/>
</dbReference>
<evidence type="ECO:0000256" key="1">
    <source>
        <dbReference type="ARBA" id="ARBA00001971"/>
    </source>
</evidence>
<evidence type="ECO:0000256" key="9">
    <source>
        <dbReference type="PIRSR" id="PIRSR602401-1"/>
    </source>
</evidence>
<evidence type="ECO:0000256" key="5">
    <source>
        <dbReference type="ARBA" id="ARBA00023002"/>
    </source>
</evidence>
<dbReference type="InterPro" id="IPR001128">
    <property type="entry name" value="Cyt_P450"/>
</dbReference>
<dbReference type="SUPFAM" id="SSF48264">
    <property type="entry name" value="Cytochrome P450"/>
    <property type="match status" value="1"/>
</dbReference>
<dbReference type="PANTHER" id="PTHR24302">
    <property type="entry name" value="CYTOCHROME P450 FAMILY 3"/>
    <property type="match status" value="1"/>
</dbReference>
<dbReference type="InterPro" id="IPR050705">
    <property type="entry name" value="Cytochrome_P450_3A"/>
</dbReference>
<dbReference type="InterPro" id="IPR002401">
    <property type="entry name" value="Cyt_P450_E_grp-I"/>
</dbReference>
<comment type="similarity">
    <text evidence="2 10">Belongs to the cytochrome P450 family.</text>
</comment>
<evidence type="ECO:0000256" key="7">
    <source>
        <dbReference type="ARBA" id="ARBA00023033"/>
    </source>
</evidence>
<dbReference type="GO" id="GO:0008395">
    <property type="term" value="F:steroid hydroxylase activity"/>
    <property type="evidence" value="ECO:0007669"/>
    <property type="project" value="TreeGrafter"/>
</dbReference>
<evidence type="ECO:0000313" key="11">
    <source>
        <dbReference type="EMBL" id="CAH1787497.1"/>
    </source>
</evidence>
<evidence type="ECO:0000256" key="4">
    <source>
        <dbReference type="ARBA" id="ARBA00022723"/>
    </source>
</evidence>
<comment type="function">
    <text evidence="8">Cytochromes P450 are a group of heme-thiolate monooxygenases. They oxidize a variety of structurally unrelated compounds, including steroids, fatty acids, and xenobiotics.</text>
</comment>
<dbReference type="GO" id="GO:0020037">
    <property type="term" value="F:heme binding"/>
    <property type="evidence" value="ECO:0007669"/>
    <property type="project" value="InterPro"/>
</dbReference>
<evidence type="ECO:0008006" key="13">
    <source>
        <dbReference type="Google" id="ProtNLM"/>
    </source>
</evidence>
<dbReference type="OrthoDB" id="2789670at2759"/>
<gene>
    <name evidence="11" type="ORF">OFUS_LOCUS13182</name>
</gene>
<protein>
    <recommendedName>
        <fullName evidence="13">Cytochrome P450</fullName>
    </recommendedName>
</protein>
<name>A0A8S4P3M2_OWEFU</name>
<proteinExistence type="inferred from homology"/>
<keyword evidence="5 10" id="KW-0560">Oxidoreductase</keyword>
<keyword evidence="7 10" id="KW-0503">Monooxygenase</keyword>
<dbReference type="PRINTS" id="PR00463">
    <property type="entry name" value="EP450I"/>
</dbReference>
<dbReference type="PRINTS" id="PR00385">
    <property type="entry name" value="P450"/>
</dbReference>
<dbReference type="InterPro" id="IPR017972">
    <property type="entry name" value="Cyt_P450_CS"/>
</dbReference>
<dbReference type="PANTHER" id="PTHR24302:SF15">
    <property type="entry name" value="FATTY-ACID PEROXYGENASE"/>
    <property type="match status" value="1"/>
</dbReference>
<evidence type="ECO:0000256" key="8">
    <source>
        <dbReference type="ARBA" id="ARBA00043906"/>
    </source>
</evidence>
<reference evidence="11" key="1">
    <citation type="submission" date="2022-03" db="EMBL/GenBank/DDBJ databases">
        <authorList>
            <person name="Martin C."/>
        </authorList>
    </citation>
    <scope>NUCLEOTIDE SEQUENCE</scope>
</reference>
<dbReference type="EMBL" id="CAIIXF020000006">
    <property type="protein sequence ID" value="CAH1787497.1"/>
    <property type="molecule type" value="Genomic_DNA"/>
</dbReference>
<feature type="binding site" description="axial binding residue" evidence="9">
    <location>
        <position position="187"/>
    </location>
    <ligand>
        <name>heme</name>
        <dbReference type="ChEBI" id="CHEBI:30413"/>
    </ligand>
    <ligandPart>
        <name>Fe</name>
        <dbReference type="ChEBI" id="CHEBI:18248"/>
    </ligandPart>
</feature>
<dbReference type="PROSITE" id="PS00086">
    <property type="entry name" value="CYTOCHROME_P450"/>
    <property type="match status" value="1"/>
</dbReference>
<evidence type="ECO:0000256" key="2">
    <source>
        <dbReference type="ARBA" id="ARBA00010617"/>
    </source>
</evidence>
<keyword evidence="3 9" id="KW-0349">Heme</keyword>
<comment type="cofactor">
    <cofactor evidence="1 9">
        <name>heme</name>
        <dbReference type="ChEBI" id="CHEBI:30413"/>
    </cofactor>
</comment>
<dbReference type="Gene3D" id="1.10.630.10">
    <property type="entry name" value="Cytochrome P450"/>
    <property type="match status" value="1"/>
</dbReference>
<accession>A0A8S4P3M2</accession>
<evidence type="ECO:0000313" key="12">
    <source>
        <dbReference type="Proteomes" id="UP000749559"/>
    </source>
</evidence>
<keyword evidence="4 9" id="KW-0479">Metal-binding</keyword>
<keyword evidence="6 9" id="KW-0408">Iron</keyword>
<dbReference type="Pfam" id="PF00067">
    <property type="entry name" value="p450"/>
    <property type="match status" value="1"/>
</dbReference>
<dbReference type="FunFam" id="1.10.630.10:FF:000182">
    <property type="entry name" value="Cytochrome P450 3A4"/>
    <property type="match status" value="1"/>
</dbReference>
<comment type="caution">
    <text evidence="11">The sequence shown here is derived from an EMBL/GenBank/DDBJ whole genome shotgun (WGS) entry which is preliminary data.</text>
</comment>
<dbReference type="GO" id="GO:0016705">
    <property type="term" value="F:oxidoreductase activity, acting on paired donors, with incorporation or reduction of molecular oxygen"/>
    <property type="evidence" value="ECO:0007669"/>
    <property type="project" value="InterPro"/>
</dbReference>
<keyword evidence="12" id="KW-1185">Reference proteome</keyword>